<reference evidence="2" key="2">
    <citation type="submission" date="2021-09" db="EMBL/GenBank/DDBJ databases">
        <authorList>
            <person name="Jia N."/>
            <person name="Wang J."/>
            <person name="Shi W."/>
            <person name="Du L."/>
            <person name="Sun Y."/>
            <person name="Zhan W."/>
            <person name="Jiang J."/>
            <person name="Wang Q."/>
            <person name="Zhang B."/>
            <person name="Ji P."/>
            <person name="Sakyi L.B."/>
            <person name="Cui X."/>
            <person name="Yuan T."/>
            <person name="Jiang B."/>
            <person name="Yang W."/>
            <person name="Lam T.T.-Y."/>
            <person name="Chang Q."/>
            <person name="Ding S."/>
            <person name="Wang X."/>
            <person name="Zhu J."/>
            <person name="Ruan X."/>
            <person name="Zhao L."/>
            <person name="Wei J."/>
            <person name="Que T."/>
            <person name="Du C."/>
            <person name="Cheng J."/>
            <person name="Dai P."/>
            <person name="Han X."/>
            <person name="Huang E."/>
            <person name="Gao Y."/>
            <person name="Liu J."/>
            <person name="Shao H."/>
            <person name="Ye R."/>
            <person name="Li L."/>
            <person name="Wei W."/>
            <person name="Wang X."/>
            <person name="Wang C."/>
            <person name="Huo Q."/>
            <person name="Li W."/>
            <person name="Guo W."/>
            <person name="Chen H."/>
            <person name="Chen S."/>
            <person name="Zhou L."/>
            <person name="Zhou L."/>
            <person name="Ni X."/>
            <person name="Tian J."/>
            <person name="Zhou Y."/>
            <person name="Sheng Y."/>
            <person name="Liu T."/>
            <person name="Pan Y."/>
            <person name="Xia L."/>
            <person name="Li J."/>
            <person name="Zhao F."/>
            <person name="Cao W."/>
        </authorList>
    </citation>
    <scope>NUCLEOTIDE SEQUENCE</scope>
    <source>
        <strain evidence="2">Rsan-2018</strain>
        <tissue evidence="2">Larvae</tissue>
    </source>
</reference>
<organism evidence="2 3">
    <name type="scientific">Rhipicephalus sanguineus</name>
    <name type="common">Brown dog tick</name>
    <name type="synonym">Ixodes sanguineus</name>
    <dbReference type="NCBI Taxonomy" id="34632"/>
    <lineage>
        <taxon>Eukaryota</taxon>
        <taxon>Metazoa</taxon>
        <taxon>Ecdysozoa</taxon>
        <taxon>Arthropoda</taxon>
        <taxon>Chelicerata</taxon>
        <taxon>Arachnida</taxon>
        <taxon>Acari</taxon>
        <taxon>Parasitiformes</taxon>
        <taxon>Ixodida</taxon>
        <taxon>Ixodoidea</taxon>
        <taxon>Ixodidae</taxon>
        <taxon>Rhipicephalinae</taxon>
        <taxon>Rhipicephalus</taxon>
        <taxon>Rhipicephalus</taxon>
    </lineage>
</organism>
<dbReference type="Proteomes" id="UP000821837">
    <property type="component" value="Chromosome 1"/>
</dbReference>
<keyword evidence="3" id="KW-1185">Reference proteome</keyword>
<dbReference type="AlphaFoldDB" id="A0A9D4QJ55"/>
<evidence type="ECO:0000313" key="2">
    <source>
        <dbReference type="EMBL" id="KAH7983039.1"/>
    </source>
</evidence>
<evidence type="ECO:0000313" key="3">
    <source>
        <dbReference type="Proteomes" id="UP000821837"/>
    </source>
</evidence>
<evidence type="ECO:0000256" key="1">
    <source>
        <dbReference type="SAM" id="SignalP"/>
    </source>
</evidence>
<comment type="caution">
    <text evidence="2">The sequence shown here is derived from an EMBL/GenBank/DDBJ whole genome shotgun (WGS) entry which is preliminary data.</text>
</comment>
<feature type="chain" id="PRO_5039565985" description="Secreted protein" evidence="1">
    <location>
        <begin position="29"/>
        <end position="91"/>
    </location>
</feature>
<evidence type="ECO:0008006" key="4">
    <source>
        <dbReference type="Google" id="ProtNLM"/>
    </source>
</evidence>
<reference evidence="2" key="1">
    <citation type="journal article" date="2020" name="Cell">
        <title>Large-Scale Comparative Analyses of Tick Genomes Elucidate Their Genetic Diversity and Vector Capacities.</title>
        <authorList>
            <consortium name="Tick Genome and Microbiome Consortium (TIGMIC)"/>
            <person name="Jia N."/>
            <person name="Wang J."/>
            <person name="Shi W."/>
            <person name="Du L."/>
            <person name="Sun Y."/>
            <person name="Zhan W."/>
            <person name="Jiang J.F."/>
            <person name="Wang Q."/>
            <person name="Zhang B."/>
            <person name="Ji P."/>
            <person name="Bell-Sakyi L."/>
            <person name="Cui X.M."/>
            <person name="Yuan T.T."/>
            <person name="Jiang B.G."/>
            <person name="Yang W.F."/>
            <person name="Lam T.T."/>
            <person name="Chang Q.C."/>
            <person name="Ding S.J."/>
            <person name="Wang X.J."/>
            <person name="Zhu J.G."/>
            <person name="Ruan X.D."/>
            <person name="Zhao L."/>
            <person name="Wei J.T."/>
            <person name="Ye R.Z."/>
            <person name="Que T.C."/>
            <person name="Du C.H."/>
            <person name="Zhou Y.H."/>
            <person name="Cheng J.X."/>
            <person name="Dai P.F."/>
            <person name="Guo W.B."/>
            <person name="Han X.H."/>
            <person name="Huang E.J."/>
            <person name="Li L.F."/>
            <person name="Wei W."/>
            <person name="Gao Y.C."/>
            <person name="Liu J.Z."/>
            <person name="Shao H.Z."/>
            <person name="Wang X."/>
            <person name="Wang C.C."/>
            <person name="Yang T.C."/>
            <person name="Huo Q.B."/>
            <person name="Li W."/>
            <person name="Chen H.Y."/>
            <person name="Chen S.E."/>
            <person name="Zhou L.G."/>
            <person name="Ni X.B."/>
            <person name="Tian J.H."/>
            <person name="Sheng Y."/>
            <person name="Liu T."/>
            <person name="Pan Y.S."/>
            <person name="Xia L.Y."/>
            <person name="Li J."/>
            <person name="Zhao F."/>
            <person name="Cao W.C."/>
        </authorList>
    </citation>
    <scope>NUCLEOTIDE SEQUENCE</scope>
    <source>
        <strain evidence="2">Rsan-2018</strain>
    </source>
</reference>
<feature type="signal peptide" evidence="1">
    <location>
        <begin position="1"/>
        <end position="28"/>
    </location>
</feature>
<name>A0A9D4QJ55_RHISA</name>
<sequence length="91" mass="9436">MNYLAVVMASYLCAYLLYLFCEAPVATLERTLLGGIGNPRRGSPVAASGLTVVVPKAVDQHTGSGLCEVPASLAAPTTNGAAEECTQRSHL</sequence>
<keyword evidence="1" id="KW-0732">Signal</keyword>
<protein>
    <recommendedName>
        <fullName evidence="4">Secreted protein</fullName>
    </recommendedName>
</protein>
<gene>
    <name evidence="2" type="ORF">HPB52_008835</name>
</gene>
<proteinExistence type="predicted"/>
<dbReference type="VEuPathDB" id="VectorBase:RSAN_032633"/>
<accession>A0A9D4QJ55</accession>
<dbReference type="EMBL" id="JABSTV010001245">
    <property type="protein sequence ID" value="KAH7983039.1"/>
    <property type="molecule type" value="Genomic_DNA"/>
</dbReference>